<dbReference type="RefSeq" id="WP_184174393.1">
    <property type="nucleotide sequence ID" value="NZ_JACHGF010000003.1"/>
</dbReference>
<protein>
    <submittedName>
        <fullName evidence="1">Uncharacterized protein</fullName>
    </submittedName>
</protein>
<proteinExistence type="predicted"/>
<evidence type="ECO:0000313" key="1">
    <source>
        <dbReference type="EMBL" id="MBB5284454.1"/>
    </source>
</evidence>
<name>A0A840TM26_9BACT</name>
<comment type="caution">
    <text evidence="1">The sequence shown here is derived from an EMBL/GenBank/DDBJ whole genome shotgun (WGS) entry which is preliminary data.</text>
</comment>
<evidence type="ECO:0000313" key="2">
    <source>
        <dbReference type="Proteomes" id="UP000557307"/>
    </source>
</evidence>
<dbReference type="EMBL" id="JACHGF010000003">
    <property type="protein sequence ID" value="MBB5284454.1"/>
    <property type="molecule type" value="Genomic_DNA"/>
</dbReference>
<organism evidence="1 2">
    <name type="scientific">Rhabdobacter roseus</name>
    <dbReference type="NCBI Taxonomy" id="1655419"/>
    <lineage>
        <taxon>Bacteria</taxon>
        <taxon>Pseudomonadati</taxon>
        <taxon>Bacteroidota</taxon>
        <taxon>Cytophagia</taxon>
        <taxon>Cytophagales</taxon>
        <taxon>Cytophagaceae</taxon>
        <taxon>Rhabdobacter</taxon>
    </lineage>
</organism>
<dbReference type="AlphaFoldDB" id="A0A840TM26"/>
<dbReference type="Proteomes" id="UP000557307">
    <property type="component" value="Unassembled WGS sequence"/>
</dbReference>
<keyword evidence="2" id="KW-1185">Reference proteome</keyword>
<accession>A0A840TM26</accession>
<gene>
    <name evidence="1" type="ORF">HNQ92_002597</name>
</gene>
<sequence length="81" mass="9900">MKPEKGTIGQSRAWAEDLCKRLEQLARPLEYWDQVLELWRTGAEEARKRDQLERYQKYWPEERFMIRNRQKALSAFLESKL</sequence>
<reference evidence="1 2" key="1">
    <citation type="submission" date="2020-08" db="EMBL/GenBank/DDBJ databases">
        <title>Genomic Encyclopedia of Type Strains, Phase IV (KMG-IV): sequencing the most valuable type-strain genomes for metagenomic binning, comparative biology and taxonomic classification.</title>
        <authorList>
            <person name="Goeker M."/>
        </authorList>
    </citation>
    <scope>NUCLEOTIDE SEQUENCE [LARGE SCALE GENOMIC DNA]</scope>
    <source>
        <strain evidence="1 2">DSM 105074</strain>
    </source>
</reference>